<dbReference type="GO" id="GO:0009007">
    <property type="term" value="F:site-specific DNA-methyltransferase (adenine-specific) activity"/>
    <property type="evidence" value="ECO:0007669"/>
    <property type="project" value="UniProtKB-EC"/>
</dbReference>
<keyword evidence="13" id="KW-1185">Reference proteome</keyword>
<keyword evidence="6" id="KW-0949">S-adenosyl-L-methionine</keyword>
<dbReference type="GO" id="GO:0032259">
    <property type="term" value="P:methylation"/>
    <property type="evidence" value="ECO:0007669"/>
    <property type="project" value="UniProtKB-KW"/>
</dbReference>
<evidence type="ECO:0000259" key="10">
    <source>
        <dbReference type="Pfam" id="PF01420"/>
    </source>
</evidence>
<evidence type="ECO:0000256" key="5">
    <source>
        <dbReference type="ARBA" id="ARBA00022679"/>
    </source>
</evidence>
<keyword evidence="7" id="KW-0680">Restriction system</keyword>
<protein>
    <recommendedName>
        <fullName evidence="3">site-specific DNA-methyltransferase (adenine-specific)</fullName>
        <ecNumber evidence="3">2.1.1.72</ecNumber>
    </recommendedName>
</protein>
<dbReference type="Proteomes" id="UP000199533">
    <property type="component" value="Unassembled WGS sequence"/>
</dbReference>
<dbReference type="PRINTS" id="PR00507">
    <property type="entry name" value="N12N6MTFRASE"/>
</dbReference>
<dbReference type="Gene3D" id="3.40.50.150">
    <property type="entry name" value="Vaccinia Virus protein VP39"/>
    <property type="match status" value="1"/>
</dbReference>
<evidence type="ECO:0000256" key="7">
    <source>
        <dbReference type="ARBA" id="ARBA00022747"/>
    </source>
</evidence>
<keyword evidence="8" id="KW-0238">DNA-binding</keyword>
<dbReference type="EMBL" id="FOSP01000026">
    <property type="protein sequence ID" value="SFL01406.1"/>
    <property type="molecule type" value="Genomic_DNA"/>
</dbReference>
<organism evidence="12 13">
    <name type="scientific">Nitrosomonas aestuarii</name>
    <dbReference type="NCBI Taxonomy" id="52441"/>
    <lineage>
        <taxon>Bacteria</taxon>
        <taxon>Pseudomonadati</taxon>
        <taxon>Pseudomonadota</taxon>
        <taxon>Betaproteobacteria</taxon>
        <taxon>Nitrosomonadales</taxon>
        <taxon>Nitrosomonadaceae</taxon>
        <taxon>Nitrosomonas</taxon>
    </lineage>
</organism>
<dbReference type="AlphaFoldDB" id="A0A1I4EAK2"/>
<evidence type="ECO:0000256" key="9">
    <source>
        <dbReference type="ARBA" id="ARBA00047942"/>
    </source>
</evidence>
<dbReference type="InterPro" id="IPR000055">
    <property type="entry name" value="Restrct_endonuc_typeI_TRD"/>
</dbReference>
<accession>A0A1I4EAK2</accession>
<keyword evidence="4" id="KW-0489">Methyltransferase</keyword>
<dbReference type="SUPFAM" id="SSF116734">
    <property type="entry name" value="DNA methylase specificity domain"/>
    <property type="match status" value="1"/>
</dbReference>
<dbReference type="Gene3D" id="3.90.220.20">
    <property type="entry name" value="DNA methylase specificity domains"/>
    <property type="match status" value="1"/>
</dbReference>
<sequence>MTESPTVPELFRDIFKNAYLPYRDPKKDESILDPARGTAGLLISSYKYILKHNTQNYKEQQDREAFDETGVSLGSLTLDGPMHYKGDLLSLDDKKRFAINIRGYDISPDMVRLSLVNMYLHGLASSHIEEYDTLTSDEKWNELADVILANPPFMSPKGGIKPHKRFSVVATRLEVLFVDYIAEHLTPNDRAAVIVPEGIIFQCGKAYKQLRELLVKHYLVAVISLPAGVFNPYSGVKTSILIMGKHLAKKTDAILFAKIENDGYHLGAQRPPIDNLNLVTKAKIVENGEWNLSGERFRCNYIPKITFEIVELGDISIFAIESGGTPKSTEDSYWNGRIYWATLIDLPQQDFISQINKIERTISEVGLSNSSTKVLPVGTVVVSNRVTIGRVDIARIPLATNQGFKNIVIKDKSQAIPEFVAFMMKRIAPDMEVMATDGTFKEISKSAVATLKILLPSLKYRRRSWRRSKDIRTKLKYLKEKLLIKKKSSKLPLKVSGEKSRE</sequence>
<comment type="similarity">
    <text evidence="1">Belongs to the N(4)/N(6)-methyltransferase family.</text>
</comment>
<reference evidence="13" key="1">
    <citation type="submission" date="2016-10" db="EMBL/GenBank/DDBJ databases">
        <authorList>
            <person name="Varghese N."/>
            <person name="Submissions S."/>
        </authorList>
    </citation>
    <scope>NUCLEOTIDE SEQUENCE [LARGE SCALE GENOMIC DNA]</scope>
    <source>
        <strain evidence="13">Nm69</strain>
    </source>
</reference>
<dbReference type="InterPro" id="IPR051537">
    <property type="entry name" value="DNA_Adenine_Mtase"/>
</dbReference>
<feature type="domain" description="Type I restriction modification DNA specificity" evidence="10">
    <location>
        <begin position="306"/>
        <end position="460"/>
    </location>
</feature>
<dbReference type="EC" id="2.1.1.72" evidence="3"/>
<keyword evidence="5" id="KW-0808">Transferase</keyword>
<evidence type="ECO:0000256" key="4">
    <source>
        <dbReference type="ARBA" id="ARBA00022603"/>
    </source>
</evidence>
<dbReference type="STRING" id="52441.SAMN05216302_102629"/>
<dbReference type="SUPFAM" id="SSF53335">
    <property type="entry name" value="S-adenosyl-L-methionine-dependent methyltransferases"/>
    <property type="match status" value="1"/>
</dbReference>
<dbReference type="GO" id="GO:0009307">
    <property type="term" value="P:DNA restriction-modification system"/>
    <property type="evidence" value="ECO:0007669"/>
    <property type="project" value="UniProtKB-KW"/>
</dbReference>
<dbReference type="InterPro" id="IPR029063">
    <property type="entry name" value="SAM-dependent_MTases_sf"/>
</dbReference>
<dbReference type="GO" id="GO:0003677">
    <property type="term" value="F:DNA binding"/>
    <property type="evidence" value="ECO:0007669"/>
    <property type="project" value="UniProtKB-KW"/>
</dbReference>
<evidence type="ECO:0000256" key="2">
    <source>
        <dbReference type="ARBA" id="ARBA00010923"/>
    </source>
</evidence>
<dbReference type="PANTHER" id="PTHR42933:SF3">
    <property type="entry name" value="TYPE I RESTRICTION ENZYME MJAVIII METHYLASE SUBUNIT"/>
    <property type="match status" value="1"/>
</dbReference>
<dbReference type="InterPro" id="IPR044946">
    <property type="entry name" value="Restrct_endonuc_typeI_TRD_sf"/>
</dbReference>
<dbReference type="Pfam" id="PF02384">
    <property type="entry name" value="N6_Mtase"/>
    <property type="match status" value="1"/>
</dbReference>
<evidence type="ECO:0000256" key="1">
    <source>
        <dbReference type="ARBA" id="ARBA00006594"/>
    </source>
</evidence>
<evidence type="ECO:0000313" key="13">
    <source>
        <dbReference type="Proteomes" id="UP000199533"/>
    </source>
</evidence>
<name>A0A1I4EAK2_9PROT</name>
<dbReference type="InterPro" id="IPR003356">
    <property type="entry name" value="DNA_methylase_A-5"/>
</dbReference>
<evidence type="ECO:0000256" key="3">
    <source>
        <dbReference type="ARBA" id="ARBA00011900"/>
    </source>
</evidence>
<comment type="similarity">
    <text evidence="2">Belongs to the type-I restriction system S methylase family.</text>
</comment>
<proteinExistence type="inferred from homology"/>
<dbReference type="PANTHER" id="PTHR42933">
    <property type="entry name" value="SLR6095 PROTEIN"/>
    <property type="match status" value="1"/>
</dbReference>
<dbReference type="GO" id="GO:0008170">
    <property type="term" value="F:N-methyltransferase activity"/>
    <property type="evidence" value="ECO:0007669"/>
    <property type="project" value="InterPro"/>
</dbReference>
<comment type="catalytic activity">
    <reaction evidence="9">
        <text>a 2'-deoxyadenosine in DNA + S-adenosyl-L-methionine = an N(6)-methyl-2'-deoxyadenosine in DNA + S-adenosyl-L-homocysteine + H(+)</text>
        <dbReference type="Rhea" id="RHEA:15197"/>
        <dbReference type="Rhea" id="RHEA-COMP:12418"/>
        <dbReference type="Rhea" id="RHEA-COMP:12419"/>
        <dbReference type="ChEBI" id="CHEBI:15378"/>
        <dbReference type="ChEBI" id="CHEBI:57856"/>
        <dbReference type="ChEBI" id="CHEBI:59789"/>
        <dbReference type="ChEBI" id="CHEBI:90615"/>
        <dbReference type="ChEBI" id="CHEBI:90616"/>
        <dbReference type="EC" id="2.1.1.72"/>
    </reaction>
</comment>
<feature type="domain" description="DNA methylase adenine-specific" evidence="11">
    <location>
        <begin position="24"/>
        <end position="270"/>
    </location>
</feature>
<gene>
    <name evidence="12" type="ORF">SAMN05216302_102629</name>
</gene>
<evidence type="ECO:0000259" key="11">
    <source>
        <dbReference type="Pfam" id="PF02384"/>
    </source>
</evidence>
<evidence type="ECO:0000256" key="8">
    <source>
        <dbReference type="ARBA" id="ARBA00023125"/>
    </source>
</evidence>
<dbReference type="RefSeq" id="WP_211753437.1">
    <property type="nucleotide sequence ID" value="NZ_FOSP01000026.1"/>
</dbReference>
<evidence type="ECO:0000313" key="12">
    <source>
        <dbReference type="EMBL" id="SFL01406.1"/>
    </source>
</evidence>
<evidence type="ECO:0000256" key="6">
    <source>
        <dbReference type="ARBA" id="ARBA00022691"/>
    </source>
</evidence>
<dbReference type="Pfam" id="PF01420">
    <property type="entry name" value="Methylase_S"/>
    <property type="match status" value="1"/>
</dbReference>